<comment type="similarity">
    <text evidence="4">Belongs to the purine/pyrimidine phosphoribosyltransferase family.</text>
</comment>
<accession>A0A9P7ZD73</accession>
<dbReference type="InterPro" id="IPR000836">
    <property type="entry name" value="PRTase_dom"/>
</dbReference>
<dbReference type="Gene3D" id="3.40.50.2020">
    <property type="match status" value="1"/>
</dbReference>
<dbReference type="RefSeq" id="XP_046113319.1">
    <property type="nucleotide sequence ID" value="XM_046260389.1"/>
</dbReference>
<comment type="subcellular location">
    <subcellularLocation>
        <location evidence="2">Cytoplasm</location>
    </subcellularLocation>
</comment>
<keyword evidence="10" id="KW-0660">Purine salvage</keyword>
<dbReference type="GO" id="GO:0003999">
    <property type="term" value="F:adenine phosphoribosyltransferase activity"/>
    <property type="evidence" value="ECO:0007669"/>
    <property type="project" value="UniProtKB-EC"/>
</dbReference>
<evidence type="ECO:0000313" key="12">
    <source>
        <dbReference type="EMBL" id="KAG9249395.1"/>
    </source>
</evidence>
<dbReference type="InterPro" id="IPR050120">
    <property type="entry name" value="Adenine_PRTase"/>
</dbReference>
<dbReference type="Pfam" id="PF00156">
    <property type="entry name" value="Pribosyltran"/>
    <property type="match status" value="1"/>
</dbReference>
<evidence type="ECO:0000256" key="7">
    <source>
        <dbReference type="ARBA" id="ARBA00022490"/>
    </source>
</evidence>
<dbReference type="GO" id="GO:0006166">
    <property type="term" value="P:purine ribonucleoside salvage"/>
    <property type="evidence" value="ECO:0007669"/>
    <property type="project" value="UniProtKB-KW"/>
</dbReference>
<keyword evidence="13" id="KW-1185">Reference proteome</keyword>
<gene>
    <name evidence="12" type="ORF">F5Z01DRAFT_515859</name>
</gene>
<evidence type="ECO:0000256" key="10">
    <source>
        <dbReference type="ARBA" id="ARBA00022726"/>
    </source>
</evidence>
<dbReference type="OrthoDB" id="363185at2759"/>
<comment type="caution">
    <text evidence="12">The sequence shown here is derived from an EMBL/GenBank/DDBJ whole genome shotgun (WGS) entry which is preliminary data.</text>
</comment>
<keyword evidence="7" id="KW-0963">Cytoplasm</keyword>
<reference evidence="12" key="1">
    <citation type="journal article" date="2021" name="IMA Fungus">
        <title>Genomic characterization of three marine fungi, including Emericellopsis atlantica sp. nov. with signatures of a generalist lifestyle and marine biomass degradation.</title>
        <authorList>
            <person name="Hagestad O.C."/>
            <person name="Hou L."/>
            <person name="Andersen J.H."/>
            <person name="Hansen E.H."/>
            <person name="Altermark B."/>
            <person name="Li C."/>
            <person name="Kuhnert E."/>
            <person name="Cox R.J."/>
            <person name="Crous P.W."/>
            <person name="Spatafora J.W."/>
            <person name="Lail K."/>
            <person name="Amirebrahimi M."/>
            <person name="Lipzen A."/>
            <person name="Pangilinan J."/>
            <person name="Andreopoulos W."/>
            <person name="Hayes R.D."/>
            <person name="Ng V."/>
            <person name="Grigoriev I.V."/>
            <person name="Jackson S.A."/>
            <person name="Sutton T.D.S."/>
            <person name="Dobson A.D.W."/>
            <person name="Rama T."/>
        </authorList>
    </citation>
    <scope>NUCLEOTIDE SEQUENCE</scope>
    <source>
        <strain evidence="12">TS7</strain>
    </source>
</reference>
<evidence type="ECO:0000256" key="4">
    <source>
        <dbReference type="ARBA" id="ARBA00008391"/>
    </source>
</evidence>
<sequence>MMGCCTVRPVPNFPVRALTSATSSTACSEIGGLVYASALAAHVGVLLALIREAGKLPPPTFSVTKYSSHISSSRKVREKRIEMERDVVCRGASVVVVDDVLTMGNTLFAVLQLLRKAGVDAEDVDGMVVAKFPFHRGRDLLRRLGFGGIKIQSLLVLGGA</sequence>
<comment type="catalytic activity">
    <reaction evidence="1">
        <text>AMP + diphosphate = 5-phospho-alpha-D-ribose 1-diphosphate + adenine</text>
        <dbReference type="Rhea" id="RHEA:16609"/>
        <dbReference type="ChEBI" id="CHEBI:16708"/>
        <dbReference type="ChEBI" id="CHEBI:33019"/>
        <dbReference type="ChEBI" id="CHEBI:58017"/>
        <dbReference type="ChEBI" id="CHEBI:456215"/>
        <dbReference type="EC" id="2.4.2.7"/>
    </reaction>
</comment>
<evidence type="ECO:0000256" key="9">
    <source>
        <dbReference type="ARBA" id="ARBA00022679"/>
    </source>
</evidence>
<dbReference type="EC" id="2.4.2.7" evidence="6"/>
<proteinExistence type="inferred from homology"/>
<dbReference type="SUPFAM" id="SSF53271">
    <property type="entry name" value="PRTase-like"/>
    <property type="match status" value="1"/>
</dbReference>
<evidence type="ECO:0000259" key="11">
    <source>
        <dbReference type="Pfam" id="PF00156"/>
    </source>
</evidence>
<evidence type="ECO:0000256" key="3">
    <source>
        <dbReference type="ARBA" id="ARBA00004659"/>
    </source>
</evidence>
<comment type="pathway">
    <text evidence="3">Purine metabolism; AMP biosynthesis via salvage pathway; AMP from adenine: step 1/1.</text>
</comment>
<evidence type="ECO:0000256" key="6">
    <source>
        <dbReference type="ARBA" id="ARBA00011893"/>
    </source>
</evidence>
<evidence type="ECO:0000256" key="2">
    <source>
        <dbReference type="ARBA" id="ARBA00004496"/>
    </source>
</evidence>
<evidence type="ECO:0000256" key="5">
    <source>
        <dbReference type="ARBA" id="ARBA00011738"/>
    </source>
</evidence>
<name>A0A9P7ZD73_9HYPO</name>
<feature type="domain" description="Phosphoribosyltransferase" evidence="11">
    <location>
        <begin position="30"/>
        <end position="119"/>
    </location>
</feature>
<evidence type="ECO:0000256" key="8">
    <source>
        <dbReference type="ARBA" id="ARBA00022676"/>
    </source>
</evidence>
<dbReference type="CDD" id="cd06223">
    <property type="entry name" value="PRTases_typeI"/>
    <property type="match status" value="1"/>
</dbReference>
<dbReference type="GO" id="GO:0005829">
    <property type="term" value="C:cytosol"/>
    <property type="evidence" value="ECO:0007669"/>
    <property type="project" value="TreeGrafter"/>
</dbReference>
<dbReference type="PANTHER" id="PTHR11776">
    <property type="entry name" value="ADENINE PHOSPHORIBOSYLTRANSFERASE"/>
    <property type="match status" value="1"/>
</dbReference>
<dbReference type="AlphaFoldDB" id="A0A9P7ZD73"/>
<protein>
    <recommendedName>
        <fullName evidence="6">adenine phosphoribosyltransferase</fullName>
        <ecNumber evidence="6">2.4.2.7</ecNumber>
    </recommendedName>
</protein>
<dbReference type="InterPro" id="IPR029057">
    <property type="entry name" value="PRTase-like"/>
</dbReference>
<dbReference type="GeneID" id="70291292"/>
<dbReference type="EMBL" id="MU251315">
    <property type="protein sequence ID" value="KAG9249395.1"/>
    <property type="molecule type" value="Genomic_DNA"/>
</dbReference>
<keyword evidence="8 12" id="KW-0328">Glycosyltransferase</keyword>
<comment type="subunit">
    <text evidence="5">Homodimer.</text>
</comment>
<dbReference type="Proteomes" id="UP000887229">
    <property type="component" value="Unassembled WGS sequence"/>
</dbReference>
<organism evidence="12 13">
    <name type="scientific">Emericellopsis atlantica</name>
    <dbReference type="NCBI Taxonomy" id="2614577"/>
    <lineage>
        <taxon>Eukaryota</taxon>
        <taxon>Fungi</taxon>
        <taxon>Dikarya</taxon>
        <taxon>Ascomycota</taxon>
        <taxon>Pezizomycotina</taxon>
        <taxon>Sordariomycetes</taxon>
        <taxon>Hypocreomycetidae</taxon>
        <taxon>Hypocreales</taxon>
        <taxon>Bionectriaceae</taxon>
        <taxon>Emericellopsis</taxon>
    </lineage>
</organism>
<evidence type="ECO:0000313" key="13">
    <source>
        <dbReference type="Proteomes" id="UP000887229"/>
    </source>
</evidence>
<keyword evidence="9" id="KW-0808">Transferase</keyword>
<dbReference type="PANTHER" id="PTHR11776:SF7">
    <property type="entry name" value="PHOSPHORIBOSYLTRANSFERASE DOMAIN-CONTAINING PROTEIN"/>
    <property type="match status" value="1"/>
</dbReference>
<evidence type="ECO:0000256" key="1">
    <source>
        <dbReference type="ARBA" id="ARBA00000868"/>
    </source>
</evidence>